<dbReference type="Pfam" id="PF00378">
    <property type="entry name" value="ECH_1"/>
    <property type="match status" value="1"/>
</dbReference>
<name>A0ABW2QPE8_9BURK</name>
<evidence type="ECO:0000313" key="1">
    <source>
        <dbReference type="EMBL" id="MFC7410152.1"/>
    </source>
</evidence>
<organism evidence="1 2">
    <name type="scientific">Hydrogenophaga atypica</name>
    <dbReference type="NCBI Taxonomy" id="249409"/>
    <lineage>
        <taxon>Bacteria</taxon>
        <taxon>Pseudomonadati</taxon>
        <taxon>Pseudomonadota</taxon>
        <taxon>Betaproteobacteria</taxon>
        <taxon>Burkholderiales</taxon>
        <taxon>Comamonadaceae</taxon>
        <taxon>Hydrogenophaga</taxon>
    </lineage>
</organism>
<gene>
    <name evidence="1" type="ORF">ACFQPB_14890</name>
</gene>
<reference evidence="2" key="1">
    <citation type="journal article" date="2019" name="Int. J. Syst. Evol. Microbiol.">
        <title>The Global Catalogue of Microorganisms (GCM) 10K type strain sequencing project: providing services to taxonomists for standard genome sequencing and annotation.</title>
        <authorList>
            <consortium name="The Broad Institute Genomics Platform"/>
            <consortium name="The Broad Institute Genome Sequencing Center for Infectious Disease"/>
            <person name="Wu L."/>
            <person name="Ma J."/>
        </authorList>
    </citation>
    <scope>NUCLEOTIDE SEQUENCE [LARGE SCALE GENOMIC DNA]</scope>
    <source>
        <strain evidence="2">CGMCC 1.12371</strain>
    </source>
</reference>
<keyword evidence="2" id="KW-1185">Reference proteome</keyword>
<dbReference type="Gene3D" id="3.90.226.10">
    <property type="entry name" value="2-enoyl-CoA Hydratase, Chain A, domain 1"/>
    <property type="match status" value="1"/>
</dbReference>
<sequence length="261" mass="28093">MSPQTASSPPTLQIAQGVATLTLNRPQHRNRLEDGDLLLLLEHIAAVNADVSVRALVLTAQPNQPRPVFSAGYHLGAFRDDGETGPMPFETVPDALATARPLTLCALPGSVYGGATDLALACDFRFGVEGMELRMPAGALGLHYYPSGMQRYVARLGLGVARKLFLLAETVPDRDLLQLGFLDKLLPASELQAAAQAWCAQVLAMGPLAVQGMKQSLNEMALGWSQPTLWREREAATKASADFAEGRQAFAERRTPTFVGR</sequence>
<dbReference type="Proteomes" id="UP001596501">
    <property type="component" value="Unassembled WGS sequence"/>
</dbReference>
<dbReference type="PANTHER" id="PTHR11941:SF54">
    <property type="entry name" value="ENOYL-COA HYDRATASE, MITOCHONDRIAL"/>
    <property type="match status" value="1"/>
</dbReference>
<dbReference type="InterPro" id="IPR029045">
    <property type="entry name" value="ClpP/crotonase-like_dom_sf"/>
</dbReference>
<dbReference type="SUPFAM" id="SSF52096">
    <property type="entry name" value="ClpP/crotonase"/>
    <property type="match status" value="1"/>
</dbReference>
<protein>
    <submittedName>
        <fullName evidence="1">Enoyl-CoA hydratase/isomerase family protein</fullName>
    </submittedName>
</protein>
<dbReference type="RefSeq" id="WP_382224811.1">
    <property type="nucleotide sequence ID" value="NZ_JBHTCA010000012.1"/>
</dbReference>
<dbReference type="EMBL" id="JBHTCA010000012">
    <property type="protein sequence ID" value="MFC7410152.1"/>
    <property type="molecule type" value="Genomic_DNA"/>
</dbReference>
<dbReference type="CDD" id="cd06558">
    <property type="entry name" value="crotonase-like"/>
    <property type="match status" value="1"/>
</dbReference>
<dbReference type="PANTHER" id="PTHR11941">
    <property type="entry name" value="ENOYL-COA HYDRATASE-RELATED"/>
    <property type="match status" value="1"/>
</dbReference>
<proteinExistence type="predicted"/>
<evidence type="ECO:0000313" key="2">
    <source>
        <dbReference type="Proteomes" id="UP001596501"/>
    </source>
</evidence>
<comment type="caution">
    <text evidence="1">The sequence shown here is derived from an EMBL/GenBank/DDBJ whole genome shotgun (WGS) entry which is preliminary data.</text>
</comment>
<dbReference type="InterPro" id="IPR001753">
    <property type="entry name" value="Enoyl-CoA_hydra/iso"/>
</dbReference>
<accession>A0ABW2QPE8</accession>